<name>A0A8D0Q2W0_PIG</name>
<dbReference type="InterPro" id="IPR013520">
    <property type="entry name" value="Ribonucl_H"/>
</dbReference>
<evidence type="ECO:0000256" key="2">
    <source>
        <dbReference type="ARBA" id="ARBA00022801"/>
    </source>
</evidence>
<organism evidence="4 5">
    <name type="scientific">Sus scrofa</name>
    <name type="common">Pig</name>
    <dbReference type="NCBI Taxonomy" id="9823"/>
    <lineage>
        <taxon>Eukaryota</taxon>
        <taxon>Metazoa</taxon>
        <taxon>Chordata</taxon>
        <taxon>Craniata</taxon>
        <taxon>Vertebrata</taxon>
        <taxon>Euteleostomi</taxon>
        <taxon>Mammalia</taxon>
        <taxon>Eutheria</taxon>
        <taxon>Laurasiatheria</taxon>
        <taxon>Artiodactyla</taxon>
        <taxon>Suina</taxon>
        <taxon>Suidae</taxon>
        <taxon>Sus</taxon>
    </lineage>
</organism>
<dbReference type="SUPFAM" id="SSF53098">
    <property type="entry name" value="Ribonuclease H-like"/>
    <property type="match status" value="1"/>
</dbReference>
<dbReference type="SMART" id="SM00479">
    <property type="entry name" value="EXOIII"/>
    <property type="match status" value="1"/>
</dbReference>
<dbReference type="Pfam" id="PF00929">
    <property type="entry name" value="RNase_T"/>
    <property type="match status" value="1"/>
</dbReference>
<dbReference type="PANTHER" id="PTHR12801">
    <property type="entry name" value="RNA EXONUCLEASE REXO1 / RECO3 FAMILY MEMBER-RELATED"/>
    <property type="match status" value="1"/>
</dbReference>
<feature type="domain" description="Exonuclease" evidence="3">
    <location>
        <begin position="6"/>
        <end position="153"/>
    </location>
</feature>
<keyword evidence="1" id="KW-0540">Nuclease</keyword>
<dbReference type="GO" id="GO:0004527">
    <property type="term" value="F:exonuclease activity"/>
    <property type="evidence" value="ECO:0007669"/>
    <property type="project" value="InterPro"/>
</dbReference>
<evidence type="ECO:0000259" key="3">
    <source>
        <dbReference type="SMART" id="SM00479"/>
    </source>
</evidence>
<dbReference type="GO" id="GO:0003676">
    <property type="term" value="F:nucleic acid binding"/>
    <property type="evidence" value="ECO:0007669"/>
    <property type="project" value="InterPro"/>
</dbReference>
<protein>
    <submittedName>
        <fullName evidence="4">Interferon stimulated exonuclease 20</fullName>
    </submittedName>
</protein>
<dbReference type="AlphaFoldDB" id="A0A8D0Q2W0"/>
<dbReference type="Proteomes" id="UP000694726">
    <property type="component" value="Unplaced"/>
</dbReference>
<proteinExistence type="predicted"/>
<dbReference type="PANTHER" id="PTHR12801:SF59">
    <property type="entry name" value="INTERFERON-STIMULATED GENE 20 KDA PROTEIN"/>
    <property type="match status" value="1"/>
</dbReference>
<accession>A0A8D0Q2W0</accession>
<dbReference type="InterPro" id="IPR047021">
    <property type="entry name" value="REXO1/3/4-like"/>
</dbReference>
<keyword evidence="2" id="KW-0378">Hydrolase</keyword>
<reference evidence="4" key="1">
    <citation type="submission" date="2025-08" db="UniProtKB">
        <authorList>
            <consortium name="Ensembl"/>
        </authorList>
    </citation>
    <scope>IDENTIFICATION</scope>
</reference>
<evidence type="ECO:0000313" key="5">
    <source>
        <dbReference type="Proteomes" id="UP000694726"/>
    </source>
</evidence>
<evidence type="ECO:0000256" key="1">
    <source>
        <dbReference type="ARBA" id="ARBA00022722"/>
    </source>
</evidence>
<dbReference type="InterPro" id="IPR036397">
    <property type="entry name" value="RNaseH_sf"/>
</dbReference>
<dbReference type="Gene3D" id="3.30.420.10">
    <property type="entry name" value="Ribonuclease H-like superfamily/Ribonuclease H"/>
    <property type="match status" value="1"/>
</dbReference>
<dbReference type="InterPro" id="IPR012337">
    <property type="entry name" value="RNaseH-like_sf"/>
</dbReference>
<sequence>MARGMDVVAMDCEMVGLGPFRESGLARCSLVDFHGTVLYDKFIRPEGEITDYRTPVSGITARNMEGATPFAVARLEILQLLKGKLVVGHDLKHDFKALKENMSNYTIYDTAQDRLLWREADLHYCRRVSLRLLSQRLLGRRIQVRTPCSQAGAGPPAPGVLAFPLEPETPPRGLRTNIWLQRCAISP</sequence>
<evidence type="ECO:0000313" key="4">
    <source>
        <dbReference type="Ensembl" id="ENSSSCP00015042751.1"/>
    </source>
</evidence>
<dbReference type="Ensembl" id="ENSSSCT00015102815.1">
    <property type="protein sequence ID" value="ENSSSCP00015042751.1"/>
    <property type="gene ID" value="ENSSSCG00015076236.1"/>
</dbReference>